<dbReference type="Proteomes" id="UP000762676">
    <property type="component" value="Unassembled WGS sequence"/>
</dbReference>
<name>A0AAV4IYY0_9GAST</name>
<dbReference type="AlphaFoldDB" id="A0AAV4IYY0"/>
<dbReference type="EMBL" id="BMAT01009880">
    <property type="protein sequence ID" value="GFS15647.1"/>
    <property type="molecule type" value="Genomic_DNA"/>
</dbReference>
<evidence type="ECO:0000313" key="1">
    <source>
        <dbReference type="EMBL" id="GFS15647.1"/>
    </source>
</evidence>
<gene>
    <name evidence="1" type="ORF">ElyMa_004938600</name>
</gene>
<accession>A0AAV4IYY0</accession>
<proteinExistence type="predicted"/>
<reference evidence="1 2" key="1">
    <citation type="journal article" date="2021" name="Elife">
        <title>Chloroplast acquisition without the gene transfer in kleptoplastic sea slugs, Plakobranchus ocellatus.</title>
        <authorList>
            <person name="Maeda T."/>
            <person name="Takahashi S."/>
            <person name="Yoshida T."/>
            <person name="Shimamura S."/>
            <person name="Takaki Y."/>
            <person name="Nagai Y."/>
            <person name="Toyoda A."/>
            <person name="Suzuki Y."/>
            <person name="Arimoto A."/>
            <person name="Ishii H."/>
            <person name="Satoh N."/>
            <person name="Nishiyama T."/>
            <person name="Hasebe M."/>
            <person name="Maruyama T."/>
            <person name="Minagawa J."/>
            <person name="Obokata J."/>
            <person name="Shigenobu S."/>
        </authorList>
    </citation>
    <scope>NUCLEOTIDE SEQUENCE [LARGE SCALE GENOMIC DNA]</scope>
</reference>
<protein>
    <submittedName>
        <fullName evidence="1">Uncharacterized protein</fullName>
    </submittedName>
</protein>
<comment type="caution">
    <text evidence="1">The sequence shown here is derived from an EMBL/GenBank/DDBJ whole genome shotgun (WGS) entry which is preliminary data.</text>
</comment>
<sequence>MKSNALEKPFDSAQRLDNPENFGVCGRTNKECATAAAAIGTATTTTTKDFDSIERNNLWKLLVHSGNLEKFVKIVEPKR</sequence>
<keyword evidence="2" id="KW-1185">Reference proteome</keyword>
<evidence type="ECO:0000313" key="2">
    <source>
        <dbReference type="Proteomes" id="UP000762676"/>
    </source>
</evidence>
<organism evidence="1 2">
    <name type="scientific">Elysia marginata</name>
    <dbReference type="NCBI Taxonomy" id="1093978"/>
    <lineage>
        <taxon>Eukaryota</taxon>
        <taxon>Metazoa</taxon>
        <taxon>Spiralia</taxon>
        <taxon>Lophotrochozoa</taxon>
        <taxon>Mollusca</taxon>
        <taxon>Gastropoda</taxon>
        <taxon>Heterobranchia</taxon>
        <taxon>Euthyneura</taxon>
        <taxon>Panpulmonata</taxon>
        <taxon>Sacoglossa</taxon>
        <taxon>Placobranchoidea</taxon>
        <taxon>Plakobranchidae</taxon>
        <taxon>Elysia</taxon>
    </lineage>
</organism>